<organism evidence="2 3">
    <name type="scientific">Actinomadura craniellae</name>
    <dbReference type="NCBI Taxonomy" id="2231787"/>
    <lineage>
        <taxon>Bacteria</taxon>
        <taxon>Bacillati</taxon>
        <taxon>Actinomycetota</taxon>
        <taxon>Actinomycetes</taxon>
        <taxon>Streptosporangiales</taxon>
        <taxon>Thermomonosporaceae</taxon>
        <taxon>Actinomadura</taxon>
    </lineage>
</organism>
<evidence type="ECO:0000313" key="2">
    <source>
        <dbReference type="EMBL" id="RAY13782.1"/>
    </source>
</evidence>
<evidence type="ECO:0000256" key="1">
    <source>
        <dbReference type="SAM" id="MobiDB-lite"/>
    </source>
</evidence>
<feature type="compositionally biased region" description="Basic and acidic residues" evidence="1">
    <location>
        <begin position="1"/>
        <end position="20"/>
    </location>
</feature>
<accession>A0A365H468</accession>
<gene>
    <name evidence="2" type="ORF">DPM19_19205</name>
</gene>
<name>A0A365H468_9ACTN</name>
<proteinExistence type="predicted"/>
<keyword evidence="3" id="KW-1185">Reference proteome</keyword>
<feature type="region of interest" description="Disordered" evidence="1">
    <location>
        <begin position="1"/>
        <end position="68"/>
    </location>
</feature>
<sequence length="68" mass="7368">MKHDDDGLRAESDTVAERSGGEAMTPSGRRVVPRDVPADDPDLPEELRRGEPAEPESEEQPQDVGPTS</sequence>
<dbReference type="Proteomes" id="UP000251891">
    <property type="component" value="Unassembled WGS sequence"/>
</dbReference>
<comment type="caution">
    <text evidence="2">The sequence shown here is derived from an EMBL/GenBank/DDBJ whole genome shotgun (WGS) entry which is preliminary data.</text>
</comment>
<reference evidence="2 3" key="1">
    <citation type="submission" date="2018-06" db="EMBL/GenBank/DDBJ databases">
        <title>Actinomadura craniellae sp. nov. isolated from marine sponge Craniella sp.</title>
        <authorList>
            <person name="Li L."/>
            <person name="Xu Q.H."/>
            <person name="Lin H.W."/>
            <person name="Lu Y.H."/>
        </authorList>
    </citation>
    <scope>NUCLEOTIDE SEQUENCE [LARGE SCALE GENOMIC DNA]</scope>
    <source>
        <strain evidence="2 3">LHW63021</strain>
    </source>
</reference>
<dbReference type="EMBL" id="QLYX01000008">
    <property type="protein sequence ID" value="RAY13782.1"/>
    <property type="molecule type" value="Genomic_DNA"/>
</dbReference>
<evidence type="ECO:0000313" key="3">
    <source>
        <dbReference type="Proteomes" id="UP000251891"/>
    </source>
</evidence>
<dbReference type="AlphaFoldDB" id="A0A365H468"/>
<dbReference type="RefSeq" id="WP_111869320.1">
    <property type="nucleotide sequence ID" value="NZ_QLYX01000008.1"/>
</dbReference>
<protein>
    <submittedName>
        <fullName evidence="2">Uncharacterized protein</fullName>
    </submittedName>
</protein>